<evidence type="ECO:0000256" key="1">
    <source>
        <dbReference type="ARBA" id="ARBA00006499"/>
    </source>
</evidence>
<dbReference type="AlphaFoldDB" id="A0A5B0MK67"/>
<keyword evidence="11" id="KW-1133">Transmembrane helix</keyword>
<evidence type="ECO:0000313" key="13">
    <source>
        <dbReference type="EMBL" id="KAA1076638.1"/>
    </source>
</evidence>
<feature type="transmembrane region" description="Helical" evidence="11">
    <location>
        <begin position="83"/>
        <end position="105"/>
    </location>
</feature>
<evidence type="ECO:0000256" key="8">
    <source>
        <dbReference type="ARBA" id="ARBA00031195"/>
    </source>
</evidence>
<feature type="domain" description="Phospholipase/carboxylesterase/thioesterase" evidence="12">
    <location>
        <begin position="173"/>
        <end position="387"/>
    </location>
</feature>
<dbReference type="Pfam" id="PF02230">
    <property type="entry name" value="Abhydrolase_2"/>
    <property type="match status" value="1"/>
</dbReference>
<reference evidence="15 16" key="1">
    <citation type="submission" date="2019-05" db="EMBL/GenBank/DDBJ databases">
        <title>Emergence of the Ug99 lineage of the wheat stem rust pathogen through somatic hybridization.</title>
        <authorList>
            <person name="Li F."/>
            <person name="Upadhyaya N.M."/>
            <person name="Sperschneider J."/>
            <person name="Matny O."/>
            <person name="Nguyen-Phuc H."/>
            <person name="Mago R."/>
            <person name="Raley C."/>
            <person name="Miller M.E."/>
            <person name="Silverstein K.A.T."/>
            <person name="Henningsen E."/>
            <person name="Hirsch C.D."/>
            <person name="Visser B."/>
            <person name="Pretorius Z.A."/>
            <person name="Steffenson B.J."/>
            <person name="Schwessinger B."/>
            <person name="Dodds P.N."/>
            <person name="Figueroa M."/>
        </authorList>
    </citation>
    <scope>NUCLEOTIDE SEQUENCE [LARGE SCALE GENOMIC DNA]</scope>
    <source>
        <strain evidence="13">21-0</strain>
        <strain evidence="14 16">Ug99</strain>
    </source>
</reference>
<accession>A0A5B0MK67</accession>
<dbReference type="OrthoDB" id="2504171at2759"/>
<proteinExistence type="inferred from homology"/>
<evidence type="ECO:0000313" key="15">
    <source>
        <dbReference type="Proteomes" id="UP000324748"/>
    </source>
</evidence>
<feature type="region of interest" description="Disordered" evidence="10">
    <location>
        <begin position="111"/>
        <end position="132"/>
    </location>
</feature>
<dbReference type="SUPFAM" id="SSF53474">
    <property type="entry name" value="alpha/beta-Hydrolases"/>
    <property type="match status" value="1"/>
</dbReference>
<name>A0A5B0MK67_PUCGR</name>
<evidence type="ECO:0000256" key="3">
    <source>
        <dbReference type="ARBA" id="ARBA00014923"/>
    </source>
</evidence>
<evidence type="ECO:0000256" key="4">
    <source>
        <dbReference type="ARBA" id="ARBA00022487"/>
    </source>
</evidence>
<dbReference type="PANTHER" id="PTHR10655">
    <property type="entry name" value="LYSOPHOSPHOLIPASE-RELATED"/>
    <property type="match status" value="1"/>
</dbReference>
<dbReference type="PANTHER" id="PTHR10655:SF17">
    <property type="entry name" value="LYSOPHOSPHOLIPASE-LIKE PROTEIN 1"/>
    <property type="match status" value="1"/>
</dbReference>
<comment type="similarity">
    <text evidence="1">Belongs to the AB hydrolase superfamily. AB hydrolase 2 family.</text>
</comment>
<evidence type="ECO:0000256" key="6">
    <source>
        <dbReference type="ARBA" id="ARBA00022832"/>
    </source>
</evidence>
<keyword evidence="15" id="KW-1185">Reference proteome</keyword>
<dbReference type="GO" id="GO:0008474">
    <property type="term" value="F:palmitoyl-(protein) hydrolase activity"/>
    <property type="evidence" value="ECO:0007669"/>
    <property type="project" value="UniProtKB-EC"/>
</dbReference>
<dbReference type="FunFam" id="3.40.50.1820:FF:000716">
    <property type="entry name" value="Uncharacterized protein"/>
    <property type="match status" value="1"/>
</dbReference>
<dbReference type="GO" id="GO:0052689">
    <property type="term" value="F:carboxylic ester hydrolase activity"/>
    <property type="evidence" value="ECO:0007669"/>
    <property type="project" value="UniProtKB-KW"/>
</dbReference>
<comment type="caution">
    <text evidence="13">The sequence shown here is derived from an EMBL/GenBank/DDBJ whole genome shotgun (WGS) entry which is preliminary data.</text>
</comment>
<dbReference type="Gene3D" id="3.40.50.1820">
    <property type="entry name" value="alpha/beta hydrolase"/>
    <property type="match status" value="1"/>
</dbReference>
<comment type="function">
    <text evidence="7">Hydrolyzes fatty acids from S-acylated cysteine residues in proteins with a strong preference for palmitoylated G-alpha proteins over other acyl substrates. Mediates the deacylation of G-alpha proteins such as GPA1 in vivo, but has weak or no activity toward palmitoylated Ras proteins. Has weak lysophospholipase activity in vitro; however such activity may not exist in vivo.</text>
</comment>
<keyword evidence="11" id="KW-0812">Transmembrane</keyword>
<evidence type="ECO:0000256" key="11">
    <source>
        <dbReference type="SAM" id="Phobius"/>
    </source>
</evidence>
<dbReference type="EMBL" id="VSWC01000145">
    <property type="protein sequence ID" value="KAA1076638.1"/>
    <property type="molecule type" value="Genomic_DNA"/>
</dbReference>
<evidence type="ECO:0000256" key="10">
    <source>
        <dbReference type="SAM" id="MobiDB-lite"/>
    </source>
</evidence>
<evidence type="ECO:0000259" key="12">
    <source>
        <dbReference type="Pfam" id="PF02230"/>
    </source>
</evidence>
<protein>
    <recommendedName>
        <fullName evidence="3">Acyl-protein thioesterase 1</fullName>
        <ecNumber evidence="2">3.1.2.22</ecNumber>
    </recommendedName>
    <alternativeName>
        <fullName evidence="8">Palmitoyl-protein hydrolase</fullName>
    </alternativeName>
</protein>
<keyword evidence="5" id="KW-0378">Hydrolase</keyword>
<evidence type="ECO:0000313" key="14">
    <source>
        <dbReference type="EMBL" id="KAA1126803.1"/>
    </source>
</evidence>
<keyword evidence="6" id="KW-0276">Fatty acid metabolism</keyword>
<sequence length="432" mass="47630">MGAGNTFDPFGQLVLKVQPIESSVEALTFKASFLKRSCNGDDLRSLLLSTERVSFKDTFSDSLYHPPRSIGISFRPPRNNIKFYLCIIVVAAALIVMICLTAIGFGGRKHTNTAATPNPNPDSDPSSIPPRERFTSTEYRANWTNPDVDVPQVAYDVIPPVDSINGRGLGWSVLFIHGLGALNASDGYRWRDILLSNYSEPQLTGNSFGNLTGVKFILPKAPIRPITVYAAQENRGARPGWFDIKDWRDLHYLEDEEGLRQSVIGLSTILKNEALAGRIQLNQTIIAGFSQGAVMSLLLTLTLPQPPAACVMMSGYLPLPLRLVDLRSASSDEYRKTSLYWLHGTDDAVLNYNQARAGMKLFSSLFSDRFLRAKFKTFLGLKHGFNMGEQKVATNYIDGIVSRSTSGSFDSSLDASVEPENEGDVIQFNTTS</sequence>
<keyword evidence="4" id="KW-0719">Serine esterase</keyword>
<dbReference type="Proteomes" id="UP000324748">
    <property type="component" value="Unassembled WGS sequence"/>
</dbReference>
<evidence type="ECO:0000313" key="16">
    <source>
        <dbReference type="Proteomes" id="UP000325313"/>
    </source>
</evidence>
<dbReference type="GO" id="GO:0005737">
    <property type="term" value="C:cytoplasm"/>
    <property type="evidence" value="ECO:0007669"/>
    <property type="project" value="TreeGrafter"/>
</dbReference>
<evidence type="ECO:0000256" key="5">
    <source>
        <dbReference type="ARBA" id="ARBA00022801"/>
    </source>
</evidence>
<evidence type="ECO:0000256" key="2">
    <source>
        <dbReference type="ARBA" id="ARBA00012423"/>
    </source>
</evidence>
<evidence type="ECO:0000256" key="9">
    <source>
        <dbReference type="ARBA" id="ARBA00047337"/>
    </source>
</evidence>
<dbReference type="InterPro" id="IPR029058">
    <property type="entry name" value="AB_hydrolase_fold"/>
</dbReference>
<comment type="catalytic activity">
    <reaction evidence="9">
        <text>S-hexadecanoyl-L-cysteinyl-[protein] + H2O = L-cysteinyl-[protein] + hexadecanoate + H(+)</text>
        <dbReference type="Rhea" id="RHEA:19233"/>
        <dbReference type="Rhea" id="RHEA-COMP:10131"/>
        <dbReference type="Rhea" id="RHEA-COMP:11032"/>
        <dbReference type="ChEBI" id="CHEBI:7896"/>
        <dbReference type="ChEBI" id="CHEBI:15377"/>
        <dbReference type="ChEBI" id="CHEBI:15378"/>
        <dbReference type="ChEBI" id="CHEBI:29950"/>
        <dbReference type="ChEBI" id="CHEBI:74151"/>
        <dbReference type="EC" id="3.1.2.22"/>
    </reaction>
</comment>
<dbReference type="GO" id="GO:0006631">
    <property type="term" value="P:fatty acid metabolic process"/>
    <property type="evidence" value="ECO:0007669"/>
    <property type="project" value="UniProtKB-KW"/>
</dbReference>
<organism evidence="13 15">
    <name type="scientific">Puccinia graminis f. sp. tritici</name>
    <dbReference type="NCBI Taxonomy" id="56615"/>
    <lineage>
        <taxon>Eukaryota</taxon>
        <taxon>Fungi</taxon>
        <taxon>Dikarya</taxon>
        <taxon>Basidiomycota</taxon>
        <taxon>Pucciniomycotina</taxon>
        <taxon>Pucciniomycetes</taxon>
        <taxon>Pucciniales</taxon>
        <taxon>Pucciniaceae</taxon>
        <taxon>Puccinia</taxon>
    </lineage>
</organism>
<evidence type="ECO:0000256" key="7">
    <source>
        <dbReference type="ARBA" id="ARBA00029392"/>
    </source>
</evidence>
<dbReference type="InterPro" id="IPR050565">
    <property type="entry name" value="LYPA1-2/EST-like"/>
</dbReference>
<gene>
    <name evidence="13" type="ORF">PGT21_013865</name>
    <name evidence="14" type="ORF">PGTUg99_021814</name>
</gene>
<keyword evidence="6" id="KW-0443">Lipid metabolism</keyword>
<dbReference type="EMBL" id="VDEP01000170">
    <property type="protein sequence ID" value="KAA1126803.1"/>
    <property type="molecule type" value="Genomic_DNA"/>
</dbReference>
<dbReference type="EC" id="3.1.2.22" evidence="2"/>
<dbReference type="InterPro" id="IPR003140">
    <property type="entry name" value="PLipase/COase/thioEstase"/>
</dbReference>
<dbReference type="Proteomes" id="UP000325313">
    <property type="component" value="Unassembled WGS sequence"/>
</dbReference>
<keyword evidence="11" id="KW-0472">Membrane</keyword>